<evidence type="ECO:0000256" key="7">
    <source>
        <dbReference type="SAM" id="Coils"/>
    </source>
</evidence>
<evidence type="ECO:0000256" key="2">
    <source>
        <dbReference type="ARBA" id="ARBA00023054"/>
    </source>
</evidence>
<evidence type="ECO:0000256" key="8">
    <source>
        <dbReference type="SAM" id="MobiDB-lite"/>
    </source>
</evidence>
<organism evidence="10 11">
    <name type="scientific">Bodo saltans</name>
    <name type="common">Flagellated protozoan</name>
    <dbReference type="NCBI Taxonomy" id="75058"/>
    <lineage>
        <taxon>Eukaryota</taxon>
        <taxon>Discoba</taxon>
        <taxon>Euglenozoa</taxon>
        <taxon>Kinetoplastea</taxon>
        <taxon>Metakinetoplastina</taxon>
        <taxon>Eubodonida</taxon>
        <taxon>Bodonidae</taxon>
        <taxon>Bodo</taxon>
    </lineage>
</organism>
<keyword evidence="2 7" id="KW-0175">Coiled coil</keyword>
<dbReference type="AlphaFoldDB" id="A0A0S4IRE4"/>
<feature type="compositionally biased region" description="Basic and acidic residues" evidence="8">
    <location>
        <begin position="378"/>
        <end position="394"/>
    </location>
</feature>
<dbReference type="EMBL" id="CYKH01000306">
    <property type="protein sequence ID" value="CUF35817.1"/>
    <property type="molecule type" value="Genomic_DNA"/>
</dbReference>
<evidence type="ECO:0000313" key="11">
    <source>
        <dbReference type="Proteomes" id="UP000051952"/>
    </source>
</evidence>
<dbReference type="OMA" id="IQAQHND"/>
<evidence type="ECO:0000256" key="1">
    <source>
        <dbReference type="ARBA" id="ARBA00004138"/>
    </source>
</evidence>
<dbReference type="VEuPathDB" id="TriTrypDB:BSAL_61765"/>
<feature type="region of interest" description="Disordered" evidence="8">
    <location>
        <begin position="375"/>
        <end position="394"/>
    </location>
</feature>
<dbReference type="InterPro" id="IPR043596">
    <property type="entry name" value="CFAP53/TCHP"/>
</dbReference>
<dbReference type="Proteomes" id="UP000051952">
    <property type="component" value="Unassembled WGS sequence"/>
</dbReference>
<evidence type="ECO:0000256" key="4">
    <source>
        <dbReference type="ARBA" id="ARBA00023273"/>
    </source>
</evidence>
<dbReference type="PANTHER" id="PTHR31183">
    <property type="entry name" value="TRICHOPLEIN KERATIN FILAMENT-BINDING PROTEIN FAMILY MEMBER"/>
    <property type="match status" value="1"/>
</dbReference>
<dbReference type="InterPro" id="IPR043597">
    <property type="entry name" value="TPH_dom"/>
</dbReference>
<feature type="coiled-coil region" evidence="7">
    <location>
        <begin position="76"/>
        <end position="175"/>
    </location>
</feature>
<evidence type="ECO:0000313" key="10">
    <source>
        <dbReference type="EMBL" id="CUF35817.1"/>
    </source>
</evidence>
<dbReference type="GO" id="GO:0005929">
    <property type="term" value="C:cilium"/>
    <property type="evidence" value="ECO:0007669"/>
    <property type="project" value="UniProtKB-SubCell"/>
</dbReference>
<keyword evidence="11" id="KW-1185">Reference proteome</keyword>
<dbReference type="Pfam" id="PF13868">
    <property type="entry name" value="TPH"/>
    <property type="match status" value="1"/>
</dbReference>
<keyword evidence="3" id="KW-0969">Cilium</keyword>
<feature type="domain" description="Trichohyalin-plectin-homology" evidence="9">
    <location>
        <begin position="136"/>
        <end position="469"/>
    </location>
</feature>
<protein>
    <recommendedName>
        <fullName evidence="6">Cilia- and flagella-associated protein 53</fullName>
    </recommendedName>
</protein>
<comment type="subcellular location">
    <subcellularLocation>
        <location evidence="1">Cell projection</location>
        <location evidence="1">Cilium</location>
    </subcellularLocation>
</comment>
<evidence type="ECO:0000259" key="9">
    <source>
        <dbReference type="Pfam" id="PF13868"/>
    </source>
</evidence>
<reference evidence="11" key="1">
    <citation type="submission" date="2015-09" db="EMBL/GenBank/DDBJ databases">
        <authorList>
            <consortium name="Pathogen Informatics"/>
        </authorList>
    </citation>
    <scope>NUCLEOTIDE SEQUENCE [LARGE SCALE GENOMIC DNA]</scope>
    <source>
        <strain evidence="11">Lake Konstanz</strain>
    </source>
</reference>
<sequence>MSFKNPKKHNPMAAIEARQRQEEVVRDYARVTAENGRQKLIADWEIKSGHTVSKKELYRHMDGVQAQHDDILIARRQRLTELLQQEKAEYDAMLANLNETDEQRRERLTQKARELRTQREALRKEEANVKLNQLFRESNDVLRQAESRVKTMQTADQRREQLEELQRRRDAEAEIDRFYQEQKDQVEREQRARAQRDLEAIHVRGQKMQADLSIQCAANDQRREAERQRQREDDQVFFGQLREEQTRNAEKDAARRQKQLNLAAEMKIRNDELHRIKSEEYEKLRKEDRDALDELLRGIAEDEARETKRKTEQREAAKAHMKLVEAQMSEQAANETALDQMWQDENDKEWEKRERKWLSEQDKRENLLRNVVATRKSQIRETRSREDTQRSARQAEHEQLITTMRNMADVDAKLNHDRRVAARSTQEFLQTQISAKFENTQREVDAKRSDASGARAEEDTYREKLQAELGRLDAAKPDSMRHLRLQPKRNNIW</sequence>
<dbReference type="OrthoDB" id="75950at2759"/>
<evidence type="ECO:0000256" key="6">
    <source>
        <dbReference type="ARBA" id="ARBA00033773"/>
    </source>
</evidence>
<name>A0A0S4IRE4_BODSA</name>
<comment type="similarity">
    <text evidence="5">Belongs to the CFAP53 family.</text>
</comment>
<gene>
    <name evidence="10" type="ORF">BSAL_61765</name>
</gene>
<keyword evidence="4" id="KW-0966">Cell projection</keyword>
<evidence type="ECO:0000256" key="3">
    <source>
        <dbReference type="ARBA" id="ARBA00023069"/>
    </source>
</evidence>
<dbReference type="PANTHER" id="PTHR31183:SF1">
    <property type="entry name" value="CILIA- AND FLAGELLA-ASSOCIATED PROTEIN 53"/>
    <property type="match status" value="1"/>
</dbReference>
<evidence type="ECO:0000256" key="5">
    <source>
        <dbReference type="ARBA" id="ARBA00033747"/>
    </source>
</evidence>
<feature type="region of interest" description="Disordered" evidence="8">
    <location>
        <begin position="441"/>
        <end position="462"/>
    </location>
</feature>
<accession>A0A0S4IRE4</accession>
<proteinExistence type="inferred from homology"/>